<keyword evidence="1" id="KW-0472">Membrane</keyword>
<evidence type="ECO:0000313" key="3">
    <source>
        <dbReference type="Proteomes" id="UP000673375"/>
    </source>
</evidence>
<accession>A0ABS4CMR3</accession>
<keyword evidence="1" id="KW-0812">Transmembrane</keyword>
<dbReference type="RefSeq" id="WP_209558642.1">
    <property type="nucleotide sequence ID" value="NZ_JAEDXU010000010.1"/>
</dbReference>
<reference evidence="2 3" key="1">
    <citation type="submission" date="2020-12" db="EMBL/GenBank/DDBJ databases">
        <title>Vagococcus allomyrinae sp. nov. and Enterococcus lavae sp. nov., isolated from the larvae of Allomyrina dichotoma.</title>
        <authorList>
            <person name="Lee S.D."/>
        </authorList>
    </citation>
    <scope>NUCLEOTIDE SEQUENCE [LARGE SCALE GENOMIC DNA]</scope>
    <source>
        <strain evidence="2 3">BWM-S5</strain>
    </source>
</reference>
<keyword evidence="1" id="KW-1133">Transmembrane helix</keyword>
<sequence>MKRIRFWFPVNSEEKWLNKQAKNGYELDTIVPFRLFVPLEMRVYEFKKTKNKNLHYRIDYRSFPSKEALNDYLDLLKEDGWQHFKKDFSYDNTTNALYFYNVTDSHKELFSDKQSEKERNHRASFTLVKMSLLPFLAAVLLPYYRNLPPADSFLSFIGKYFFPLATAGMLIAAGLLKITEDKKTQLHQ</sequence>
<keyword evidence="3" id="KW-1185">Reference proteome</keyword>
<evidence type="ECO:0000256" key="1">
    <source>
        <dbReference type="SAM" id="Phobius"/>
    </source>
</evidence>
<gene>
    <name evidence="2" type="ORF">I6N96_16355</name>
</gene>
<organism evidence="2 3">
    <name type="scientific">Enterococcus larvae</name>
    <dbReference type="NCBI Taxonomy" id="2794352"/>
    <lineage>
        <taxon>Bacteria</taxon>
        <taxon>Bacillati</taxon>
        <taxon>Bacillota</taxon>
        <taxon>Bacilli</taxon>
        <taxon>Lactobacillales</taxon>
        <taxon>Enterococcaceae</taxon>
        <taxon>Enterococcus</taxon>
    </lineage>
</organism>
<dbReference type="Pfam" id="PF11193">
    <property type="entry name" value="DUF2812"/>
    <property type="match status" value="1"/>
</dbReference>
<feature type="transmembrane region" description="Helical" evidence="1">
    <location>
        <begin position="123"/>
        <end position="144"/>
    </location>
</feature>
<proteinExistence type="predicted"/>
<dbReference type="EMBL" id="JAEDXU010000010">
    <property type="protein sequence ID" value="MBP1047864.1"/>
    <property type="molecule type" value="Genomic_DNA"/>
</dbReference>
<dbReference type="InterPro" id="IPR021359">
    <property type="entry name" value="DUF2812"/>
</dbReference>
<comment type="caution">
    <text evidence="2">The sequence shown here is derived from an EMBL/GenBank/DDBJ whole genome shotgun (WGS) entry which is preliminary data.</text>
</comment>
<evidence type="ECO:0000313" key="2">
    <source>
        <dbReference type="EMBL" id="MBP1047864.1"/>
    </source>
</evidence>
<feature type="transmembrane region" description="Helical" evidence="1">
    <location>
        <begin position="156"/>
        <end position="176"/>
    </location>
</feature>
<name>A0ABS4CMR3_9ENTE</name>
<dbReference type="Proteomes" id="UP000673375">
    <property type="component" value="Unassembled WGS sequence"/>
</dbReference>
<protein>
    <submittedName>
        <fullName evidence="2">DUF2812 domain-containing protein</fullName>
    </submittedName>
</protein>